<dbReference type="EMBL" id="FNAG01000015">
    <property type="protein sequence ID" value="SDE04548.1"/>
    <property type="molecule type" value="Genomic_DNA"/>
</dbReference>
<evidence type="ECO:0000313" key="7">
    <source>
        <dbReference type="Proteomes" id="UP000199603"/>
    </source>
</evidence>
<reference evidence="6 7" key="1">
    <citation type="submission" date="2016-10" db="EMBL/GenBank/DDBJ databases">
        <authorList>
            <person name="de Groot N.N."/>
        </authorList>
    </citation>
    <scope>NUCLEOTIDE SEQUENCE [LARGE SCALE GENOMIC DNA]</scope>
    <source>
        <strain evidence="6 7">DSM 16957</strain>
    </source>
</reference>
<evidence type="ECO:0000256" key="4">
    <source>
        <dbReference type="SAM" id="MobiDB-lite"/>
    </source>
</evidence>
<evidence type="ECO:0000256" key="3">
    <source>
        <dbReference type="ARBA" id="ARBA00022840"/>
    </source>
</evidence>
<feature type="compositionally biased region" description="Basic and acidic residues" evidence="4">
    <location>
        <begin position="353"/>
        <end position="373"/>
    </location>
</feature>
<dbReference type="PANTHER" id="PTHR11472">
    <property type="entry name" value="DNA REPAIR DEAD HELICASE RAD3/XP-D SUBFAMILY MEMBER"/>
    <property type="match status" value="1"/>
</dbReference>
<dbReference type="GO" id="GO:0033677">
    <property type="term" value="F:DNA/RNA helicase activity"/>
    <property type="evidence" value="ECO:0007669"/>
    <property type="project" value="TreeGrafter"/>
</dbReference>
<dbReference type="STRING" id="265719.SAMN04488509_11521"/>
<evidence type="ECO:0000259" key="5">
    <source>
        <dbReference type="PROSITE" id="PS51193"/>
    </source>
</evidence>
<evidence type="ECO:0000256" key="2">
    <source>
        <dbReference type="ARBA" id="ARBA00022801"/>
    </source>
</evidence>
<keyword evidence="7" id="KW-1185">Reference proteome</keyword>
<dbReference type="Proteomes" id="UP000199603">
    <property type="component" value="Unassembled WGS sequence"/>
</dbReference>
<dbReference type="Gene3D" id="3.40.50.300">
    <property type="entry name" value="P-loop containing nucleotide triphosphate hydrolases"/>
    <property type="match status" value="1"/>
</dbReference>
<dbReference type="RefSeq" id="WP_091245273.1">
    <property type="nucleotide sequence ID" value="NZ_FNAG01000015.1"/>
</dbReference>
<feature type="domain" description="Helicase ATP-binding" evidence="5">
    <location>
        <begin position="15"/>
        <end position="306"/>
    </location>
</feature>
<dbReference type="SUPFAM" id="SSF52540">
    <property type="entry name" value="P-loop containing nucleoside triphosphate hydrolases"/>
    <property type="match status" value="1"/>
</dbReference>
<evidence type="ECO:0000256" key="1">
    <source>
        <dbReference type="ARBA" id="ARBA00022741"/>
    </source>
</evidence>
<dbReference type="GO" id="GO:0006281">
    <property type="term" value="P:DNA repair"/>
    <property type="evidence" value="ECO:0007669"/>
    <property type="project" value="TreeGrafter"/>
</dbReference>
<dbReference type="OrthoDB" id="9805194at2"/>
<accession>A0A1G6ZPE3</accession>
<dbReference type="GO" id="GO:0005524">
    <property type="term" value="F:ATP binding"/>
    <property type="evidence" value="ECO:0007669"/>
    <property type="project" value="UniProtKB-KW"/>
</dbReference>
<dbReference type="PROSITE" id="PS51193">
    <property type="entry name" value="HELICASE_ATP_BIND_2"/>
    <property type="match status" value="1"/>
</dbReference>
<sequence>MLTDEIKDRIRTAHERLVSLAGVRKRGAQNRLIAEAARVAAGGEGGPVRSVVEAPTGTGKSLGYLLGAIPAAMARKKKLVIATATVVLQQQLLENELPRLMTIAGLEFKAKLAKGRTRYVCDLRLTAADSSHPDQDSLALGEDALEPVWRTRPTEDDLSQVDRMAKARATSKWDGDLDAWPDRVSPTLLSTITATAAQCSGSACPLYQRCAFRHARQGLKTADVIIANHALVLAALQVPDAEASPLPAPGDTVYVFDEAHHLPAAAVEAFSSVLEPRALASGLQRARGSLAHALRTLNAPDERVDRVAARAITRHHAPTSTRAAPTENRKREGTKANGQGDQQSHHRRHAGRRSGDALHRFGFRDHVDAPCDE</sequence>
<proteinExistence type="predicted"/>
<keyword evidence="1" id="KW-0547">Nucleotide-binding</keyword>
<dbReference type="InterPro" id="IPR027417">
    <property type="entry name" value="P-loop_NTPase"/>
</dbReference>
<dbReference type="GO" id="GO:0051539">
    <property type="term" value="F:4 iron, 4 sulfur cluster binding"/>
    <property type="evidence" value="ECO:0007669"/>
    <property type="project" value="TreeGrafter"/>
</dbReference>
<name>A0A1G6ZPE3_9GAMM</name>
<dbReference type="PANTHER" id="PTHR11472:SF59">
    <property type="entry name" value="ATP-DEPENDENT DNA HELICASE DING"/>
    <property type="match status" value="1"/>
</dbReference>
<evidence type="ECO:0000313" key="6">
    <source>
        <dbReference type="EMBL" id="SDE04548.1"/>
    </source>
</evidence>
<dbReference type="GO" id="GO:0009432">
    <property type="term" value="P:SOS response"/>
    <property type="evidence" value="ECO:0007669"/>
    <property type="project" value="TreeGrafter"/>
</dbReference>
<dbReference type="GO" id="GO:0003678">
    <property type="term" value="F:DNA helicase activity"/>
    <property type="evidence" value="ECO:0007669"/>
    <property type="project" value="TreeGrafter"/>
</dbReference>
<gene>
    <name evidence="6" type="ORF">SAMN04488509_11521</name>
</gene>
<keyword evidence="3" id="KW-0067">ATP-binding</keyword>
<feature type="region of interest" description="Disordered" evidence="4">
    <location>
        <begin position="312"/>
        <end position="373"/>
    </location>
</feature>
<dbReference type="GO" id="GO:0016787">
    <property type="term" value="F:hydrolase activity"/>
    <property type="evidence" value="ECO:0007669"/>
    <property type="project" value="UniProtKB-KW"/>
</dbReference>
<organism evidence="6 7">
    <name type="scientific">Aquimonas voraii</name>
    <dbReference type="NCBI Taxonomy" id="265719"/>
    <lineage>
        <taxon>Bacteria</taxon>
        <taxon>Pseudomonadati</taxon>
        <taxon>Pseudomonadota</taxon>
        <taxon>Gammaproteobacteria</taxon>
        <taxon>Lysobacterales</taxon>
        <taxon>Lysobacteraceae</taxon>
        <taxon>Aquimonas</taxon>
    </lineage>
</organism>
<protein>
    <submittedName>
        <fullName evidence="6">DEAD_2</fullName>
    </submittedName>
</protein>
<keyword evidence="2" id="KW-0378">Hydrolase</keyword>
<dbReference type="InterPro" id="IPR045028">
    <property type="entry name" value="DinG/Rad3-like"/>
</dbReference>
<dbReference type="InterPro" id="IPR014013">
    <property type="entry name" value="Helic_SF1/SF2_ATP-bd_DinG/Rad3"/>
</dbReference>
<dbReference type="AlphaFoldDB" id="A0A1G6ZPE3"/>